<organism evidence="2 3">
    <name type="scientific">Streptomyces albiaxialis</name>
    <dbReference type="NCBI Taxonomy" id="329523"/>
    <lineage>
        <taxon>Bacteria</taxon>
        <taxon>Bacillati</taxon>
        <taxon>Actinomycetota</taxon>
        <taxon>Actinomycetes</taxon>
        <taxon>Kitasatosporales</taxon>
        <taxon>Streptomycetaceae</taxon>
        <taxon>Streptomyces</taxon>
    </lineage>
</organism>
<gene>
    <name evidence="2" type="ORF">GCM10009801_16990</name>
</gene>
<evidence type="ECO:0008006" key="4">
    <source>
        <dbReference type="Google" id="ProtNLM"/>
    </source>
</evidence>
<protein>
    <recommendedName>
        <fullName evidence="4">Secreted protein</fullName>
    </recommendedName>
</protein>
<sequence>MPTLAACSDLSSVGLSALVMSSARALTAVTPAGAVYPVWPRVTTWRAADRRAEGTRRRRSRLPWSRCGNFGQGLWSNVLAPPVDVRGLRGPYSTRHPTVRRATSRLAGTVSDAVGLINFWRLG</sequence>
<name>A0ABN2VQH2_9ACTN</name>
<proteinExistence type="predicted"/>
<keyword evidence="3" id="KW-1185">Reference proteome</keyword>
<accession>A0ABN2VQH2</accession>
<evidence type="ECO:0000313" key="2">
    <source>
        <dbReference type="EMBL" id="GAA2068609.1"/>
    </source>
</evidence>
<dbReference type="Proteomes" id="UP001500016">
    <property type="component" value="Unassembled WGS sequence"/>
</dbReference>
<evidence type="ECO:0000313" key="3">
    <source>
        <dbReference type="Proteomes" id="UP001500016"/>
    </source>
</evidence>
<evidence type="ECO:0000256" key="1">
    <source>
        <dbReference type="SAM" id="SignalP"/>
    </source>
</evidence>
<feature type="signal peptide" evidence="1">
    <location>
        <begin position="1"/>
        <end position="25"/>
    </location>
</feature>
<comment type="caution">
    <text evidence="2">The sequence shown here is derived from an EMBL/GenBank/DDBJ whole genome shotgun (WGS) entry which is preliminary data.</text>
</comment>
<reference evidence="2 3" key="1">
    <citation type="journal article" date="2019" name="Int. J. Syst. Evol. Microbiol.">
        <title>The Global Catalogue of Microorganisms (GCM) 10K type strain sequencing project: providing services to taxonomists for standard genome sequencing and annotation.</title>
        <authorList>
            <consortium name="The Broad Institute Genomics Platform"/>
            <consortium name="The Broad Institute Genome Sequencing Center for Infectious Disease"/>
            <person name="Wu L."/>
            <person name="Ma J."/>
        </authorList>
    </citation>
    <scope>NUCLEOTIDE SEQUENCE [LARGE SCALE GENOMIC DNA]</scope>
    <source>
        <strain evidence="2 3">JCM 15478</strain>
    </source>
</reference>
<keyword evidence="1" id="KW-0732">Signal</keyword>
<dbReference type="EMBL" id="BAAAPE010000005">
    <property type="protein sequence ID" value="GAA2068609.1"/>
    <property type="molecule type" value="Genomic_DNA"/>
</dbReference>
<feature type="chain" id="PRO_5046376420" description="Secreted protein" evidence="1">
    <location>
        <begin position="26"/>
        <end position="123"/>
    </location>
</feature>